<dbReference type="Gene3D" id="3.30.160.60">
    <property type="entry name" value="Classic Zinc Finger"/>
    <property type="match status" value="5"/>
</dbReference>
<dbReference type="Proteomes" id="UP001642483">
    <property type="component" value="Unassembled WGS sequence"/>
</dbReference>
<feature type="domain" description="C2H2-type" evidence="6">
    <location>
        <begin position="148"/>
        <end position="175"/>
    </location>
</feature>
<dbReference type="PANTHER" id="PTHR24409">
    <property type="entry name" value="ZINC FINGER PROTEIN 142"/>
    <property type="match status" value="1"/>
</dbReference>
<accession>A0ABP0F2Z7</accession>
<evidence type="ECO:0000256" key="1">
    <source>
        <dbReference type="ARBA" id="ARBA00022723"/>
    </source>
</evidence>
<dbReference type="PROSITE" id="PS00028">
    <property type="entry name" value="ZINC_FINGER_C2H2_1"/>
    <property type="match status" value="5"/>
</dbReference>
<name>A0ABP0F2Z7_CLALP</name>
<keyword evidence="3 5" id="KW-0863">Zinc-finger</keyword>
<dbReference type="SMART" id="SM00355">
    <property type="entry name" value="ZnF_C2H2"/>
    <property type="match status" value="6"/>
</dbReference>
<dbReference type="EMBL" id="CAWYQH010000002">
    <property type="protein sequence ID" value="CAK8673063.1"/>
    <property type="molecule type" value="Genomic_DNA"/>
</dbReference>
<dbReference type="Pfam" id="PF00096">
    <property type="entry name" value="zf-C2H2"/>
    <property type="match status" value="4"/>
</dbReference>
<evidence type="ECO:0000256" key="2">
    <source>
        <dbReference type="ARBA" id="ARBA00022737"/>
    </source>
</evidence>
<organism evidence="7 8">
    <name type="scientific">Clavelina lepadiformis</name>
    <name type="common">Light-bulb sea squirt</name>
    <name type="synonym">Ascidia lepadiformis</name>
    <dbReference type="NCBI Taxonomy" id="159417"/>
    <lineage>
        <taxon>Eukaryota</taxon>
        <taxon>Metazoa</taxon>
        <taxon>Chordata</taxon>
        <taxon>Tunicata</taxon>
        <taxon>Ascidiacea</taxon>
        <taxon>Aplousobranchia</taxon>
        <taxon>Clavelinidae</taxon>
        <taxon>Clavelina</taxon>
    </lineage>
</organism>
<evidence type="ECO:0000313" key="8">
    <source>
        <dbReference type="Proteomes" id="UP001642483"/>
    </source>
</evidence>
<keyword evidence="2" id="KW-0677">Repeat</keyword>
<evidence type="ECO:0000256" key="5">
    <source>
        <dbReference type="PROSITE-ProRule" id="PRU00042"/>
    </source>
</evidence>
<feature type="domain" description="C2H2-type" evidence="6">
    <location>
        <begin position="262"/>
        <end position="290"/>
    </location>
</feature>
<reference evidence="7 8" key="1">
    <citation type="submission" date="2024-02" db="EMBL/GenBank/DDBJ databases">
        <authorList>
            <person name="Daric V."/>
            <person name="Darras S."/>
        </authorList>
    </citation>
    <scope>NUCLEOTIDE SEQUENCE [LARGE SCALE GENOMIC DNA]</scope>
</reference>
<evidence type="ECO:0000259" key="6">
    <source>
        <dbReference type="PROSITE" id="PS50157"/>
    </source>
</evidence>
<keyword evidence="4" id="KW-0862">Zinc</keyword>
<feature type="domain" description="C2H2-type" evidence="6">
    <location>
        <begin position="112"/>
        <end position="140"/>
    </location>
</feature>
<dbReference type="PANTHER" id="PTHR24409:SF295">
    <property type="entry name" value="AZ2-RELATED"/>
    <property type="match status" value="1"/>
</dbReference>
<evidence type="ECO:0000256" key="3">
    <source>
        <dbReference type="ARBA" id="ARBA00022771"/>
    </source>
</evidence>
<evidence type="ECO:0000256" key="4">
    <source>
        <dbReference type="ARBA" id="ARBA00022833"/>
    </source>
</evidence>
<dbReference type="PROSITE" id="PS50157">
    <property type="entry name" value="ZINC_FINGER_C2H2_2"/>
    <property type="match status" value="6"/>
</dbReference>
<evidence type="ECO:0000313" key="7">
    <source>
        <dbReference type="EMBL" id="CAK8673063.1"/>
    </source>
</evidence>
<keyword evidence="8" id="KW-1185">Reference proteome</keyword>
<feature type="domain" description="C2H2-type" evidence="6">
    <location>
        <begin position="231"/>
        <end position="258"/>
    </location>
</feature>
<gene>
    <name evidence="7" type="ORF">CVLEPA_LOCUS2849</name>
</gene>
<comment type="caution">
    <text evidence="7">The sequence shown here is derived from an EMBL/GenBank/DDBJ whole genome shotgun (WGS) entry which is preliminary data.</text>
</comment>
<keyword evidence="1" id="KW-0479">Metal-binding</keyword>
<feature type="domain" description="C2H2-type" evidence="6">
    <location>
        <begin position="203"/>
        <end position="230"/>
    </location>
</feature>
<dbReference type="Pfam" id="PF12874">
    <property type="entry name" value="zf-met"/>
    <property type="match status" value="1"/>
</dbReference>
<proteinExistence type="predicted"/>
<sequence length="290" mass="34380">MDSNDSYYPNTTCTCSIKRRICYVLQDHKNLVEHNNSQNCNQYTLKKCFVQLKKIDVCKYKASQPTNTYNEVVPKKLMDGKIVLEHKFCCKMPPASSKLCDPKRTHAGEKRFKCEICNKKFMMPTSLKNHTQAAHVRKRHYRKRRYSYRCDICSKGFYLLSLLTAHRKSHGEKNFQCTHCSKKFNKKKYLEAHVLIHTGMKPYECRMCFKTFIFQGQCKNHMRTHFEERSYKCHICAKSFKQPSALTSHRKTHFNKRKPKIYRCTQCTKMYSSTVTLKNHLEKIHSLLQS</sequence>
<dbReference type="InterPro" id="IPR036236">
    <property type="entry name" value="Znf_C2H2_sf"/>
</dbReference>
<dbReference type="InterPro" id="IPR013087">
    <property type="entry name" value="Znf_C2H2_type"/>
</dbReference>
<dbReference type="SUPFAM" id="SSF57667">
    <property type="entry name" value="beta-beta-alpha zinc fingers"/>
    <property type="match status" value="4"/>
</dbReference>
<feature type="domain" description="C2H2-type" evidence="6">
    <location>
        <begin position="175"/>
        <end position="202"/>
    </location>
</feature>
<protein>
    <recommendedName>
        <fullName evidence="6">C2H2-type domain-containing protein</fullName>
    </recommendedName>
</protein>